<protein>
    <submittedName>
        <fullName evidence="1">Uncharacterized protein</fullName>
    </submittedName>
</protein>
<reference evidence="1" key="1">
    <citation type="journal article" date="2014" name="Front. Microbiol.">
        <title>High frequency of phylogenetically diverse reductive dehalogenase-homologous genes in deep subseafloor sedimentary metagenomes.</title>
        <authorList>
            <person name="Kawai M."/>
            <person name="Futagami T."/>
            <person name="Toyoda A."/>
            <person name="Takaki Y."/>
            <person name="Nishi S."/>
            <person name="Hori S."/>
            <person name="Arai W."/>
            <person name="Tsubouchi T."/>
            <person name="Morono Y."/>
            <person name="Uchiyama I."/>
            <person name="Ito T."/>
            <person name="Fujiyama A."/>
            <person name="Inagaki F."/>
            <person name="Takami H."/>
        </authorList>
    </citation>
    <scope>NUCLEOTIDE SEQUENCE</scope>
    <source>
        <strain evidence="1">Expedition CK06-06</strain>
    </source>
</reference>
<comment type="caution">
    <text evidence="1">The sequence shown here is derived from an EMBL/GenBank/DDBJ whole genome shotgun (WGS) entry which is preliminary data.</text>
</comment>
<organism evidence="1">
    <name type="scientific">marine sediment metagenome</name>
    <dbReference type="NCBI Taxonomy" id="412755"/>
    <lineage>
        <taxon>unclassified sequences</taxon>
        <taxon>metagenomes</taxon>
        <taxon>ecological metagenomes</taxon>
    </lineage>
</organism>
<dbReference type="EMBL" id="BARS01017099">
    <property type="protein sequence ID" value="GAF94201.1"/>
    <property type="molecule type" value="Genomic_DNA"/>
</dbReference>
<name>X0U4C2_9ZZZZ</name>
<evidence type="ECO:0000313" key="1">
    <source>
        <dbReference type="EMBL" id="GAF94201.1"/>
    </source>
</evidence>
<accession>X0U4C2</accession>
<gene>
    <name evidence="1" type="ORF">S01H1_28016</name>
</gene>
<sequence length="42" mass="4537">MSDANRAQLAFVAESTFGAQETGSNLQIIRHNSESLSHDMAT</sequence>
<feature type="non-terminal residue" evidence="1">
    <location>
        <position position="42"/>
    </location>
</feature>
<proteinExistence type="predicted"/>
<dbReference type="AlphaFoldDB" id="X0U4C2"/>